<name>A0A066VX27_TILAU</name>
<protein>
    <submittedName>
        <fullName evidence="3">SET domain-containing protein</fullName>
    </submittedName>
</protein>
<dbReference type="GO" id="GO:0034967">
    <property type="term" value="C:Set3 complex"/>
    <property type="evidence" value="ECO:0007669"/>
    <property type="project" value="TreeGrafter"/>
</dbReference>
<feature type="domain" description="SET" evidence="2">
    <location>
        <begin position="1"/>
        <end position="130"/>
    </location>
</feature>
<dbReference type="PANTHER" id="PTHR46462:SF3">
    <property type="entry name" value="UPSET, ISOFORM A"/>
    <property type="match status" value="1"/>
</dbReference>
<dbReference type="Pfam" id="PF00856">
    <property type="entry name" value="SET"/>
    <property type="match status" value="1"/>
</dbReference>
<dbReference type="Gene3D" id="2.170.270.10">
    <property type="entry name" value="SET domain"/>
    <property type="match status" value="1"/>
</dbReference>
<dbReference type="Proteomes" id="UP000027361">
    <property type="component" value="Unassembled WGS sequence"/>
</dbReference>
<dbReference type="GO" id="GO:0006355">
    <property type="term" value="P:regulation of DNA-templated transcription"/>
    <property type="evidence" value="ECO:0007669"/>
    <property type="project" value="TreeGrafter"/>
</dbReference>
<keyword evidence="4" id="KW-1185">Reference proteome</keyword>
<dbReference type="PROSITE" id="PS50280">
    <property type="entry name" value="SET"/>
    <property type="match status" value="1"/>
</dbReference>
<evidence type="ECO:0000313" key="3">
    <source>
        <dbReference type="EMBL" id="KDN46282.1"/>
    </source>
</evidence>
<comment type="caution">
    <text evidence="3">The sequence shown here is derived from an EMBL/GenBank/DDBJ whole genome shotgun (WGS) entry which is preliminary data.</text>
</comment>
<dbReference type="GO" id="GO:0006325">
    <property type="term" value="P:chromatin organization"/>
    <property type="evidence" value="ECO:0007669"/>
    <property type="project" value="UniProtKB-KW"/>
</dbReference>
<reference evidence="3 4" key="1">
    <citation type="submission" date="2014-05" db="EMBL/GenBank/DDBJ databases">
        <title>Draft genome sequence of a rare smut relative, Tilletiaria anomala UBC 951.</title>
        <authorList>
            <consortium name="DOE Joint Genome Institute"/>
            <person name="Toome M."/>
            <person name="Kuo A."/>
            <person name="Henrissat B."/>
            <person name="Lipzen A."/>
            <person name="Tritt A."/>
            <person name="Yoshinaga Y."/>
            <person name="Zane M."/>
            <person name="Barry K."/>
            <person name="Grigoriev I.V."/>
            <person name="Spatafora J.W."/>
            <person name="Aimea M.C."/>
        </authorList>
    </citation>
    <scope>NUCLEOTIDE SEQUENCE [LARGE SCALE GENOMIC DNA]</scope>
    <source>
        <strain evidence="3 4">UBC 951</strain>
    </source>
</reference>
<evidence type="ECO:0000259" key="2">
    <source>
        <dbReference type="PROSITE" id="PS50280"/>
    </source>
</evidence>
<feature type="non-terminal residue" evidence="3">
    <location>
        <position position="144"/>
    </location>
</feature>
<gene>
    <name evidence="3" type="ORF">K437DRAFT_223715</name>
</gene>
<dbReference type="OrthoDB" id="79252at2759"/>
<dbReference type="OMA" id="FARYSCH"/>
<proteinExistence type="predicted"/>
<dbReference type="STRING" id="1037660.A0A066VX27"/>
<dbReference type="GO" id="GO:0070210">
    <property type="term" value="C:Rpd3L-Expanded complex"/>
    <property type="evidence" value="ECO:0007669"/>
    <property type="project" value="TreeGrafter"/>
</dbReference>
<dbReference type="InterPro" id="IPR001214">
    <property type="entry name" value="SET_dom"/>
</dbReference>
<dbReference type="SMART" id="SM00317">
    <property type="entry name" value="SET"/>
    <property type="match status" value="1"/>
</dbReference>
<dbReference type="EMBL" id="JMSN01000036">
    <property type="protein sequence ID" value="KDN46282.1"/>
    <property type="molecule type" value="Genomic_DNA"/>
</dbReference>
<keyword evidence="1" id="KW-0156">Chromatin regulator</keyword>
<dbReference type="SUPFAM" id="SSF82199">
    <property type="entry name" value="SET domain"/>
    <property type="match status" value="1"/>
</dbReference>
<dbReference type="InParanoid" id="A0A066VX27"/>
<dbReference type="GeneID" id="25262437"/>
<dbReference type="RefSeq" id="XP_013243493.1">
    <property type="nucleotide sequence ID" value="XM_013388039.1"/>
</dbReference>
<evidence type="ECO:0000256" key="1">
    <source>
        <dbReference type="ARBA" id="ARBA00022853"/>
    </source>
</evidence>
<dbReference type="PANTHER" id="PTHR46462">
    <property type="entry name" value="UPSET, ISOFORM A"/>
    <property type="match status" value="1"/>
</dbReference>
<dbReference type="InterPro" id="IPR046341">
    <property type="entry name" value="SET_dom_sf"/>
</dbReference>
<dbReference type="AlphaFoldDB" id="A0A066VX27"/>
<sequence length="144" mass="16259">MHGLFAEQFIPAGSFIMEFKGELSSADSYRRDPRNMYDLIGCTKPHVHILPPPLNIVIDARRFGNEVRFARYSCHPNAVIRPILFRKLPLDPSSGGAAGLQEADIEPELLFGLFAIGDISKMHEITVGWEWDDLHIVHLLPRLV</sequence>
<organism evidence="3 4">
    <name type="scientific">Tilletiaria anomala (strain ATCC 24038 / CBS 436.72 / UBC 951)</name>
    <dbReference type="NCBI Taxonomy" id="1037660"/>
    <lineage>
        <taxon>Eukaryota</taxon>
        <taxon>Fungi</taxon>
        <taxon>Dikarya</taxon>
        <taxon>Basidiomycota</taxon>
        <taxon>Ustilaginomycotina</taxon>
        <taxon>Exobasidiomycetes</taxon>
        <taxon>Georgefischeriales</taxon>
        <taxon>Tilletiariaceae</taxon>
        <taxon>Tilletiaria</taxon>
    </lineage>
</organism>
<accession>A0A066VX27</accession>
<dbReference type="HOGENOM" id="CLU_054893_1_0_1"/>
<evidence type="ECO:0000313" key="4">
    <source>
        <dbReference type="Proteomes" id="UP000027361"/>
    </source>
</evidence>